<feature type="region of interest" description="Disordered" evidence="2">
    <location>
        <begin position="188"/>
        <end position="208"/>
    </location>
</feature>
<dbReference type="Gene3D" id="1.10.220.150">
    <property type="entry name" value="Arf GTPase activating protein"/>
    <property type="match status" value="1"/>
</dbReference>
<dbReference type="PANTHER" id="PTHR45899:SF2">
    <property type="entry name" value="RHO GTPASE ACTIVATING PROTEIN AT 15B, ISOFORM C"/>
    <property type="match status" value="1"/>
</dbReference>
<reference evidence="4" key="1">
    <citation type="submission" date="2021-02" db="EMBL/GenBank/DDBJ databases">
        <authorList>
            <person name="Nowell W R."/>
        </authorList>
    </citation>
    <scope>NUCLEOTIDE SEQUENCE</scope>
</reference>
<accession>A0A8S2MC43</accession>
<dbReference type="PROSITE" id="PS50115">
    <property type="entry name" value="ARFGAP"/>
    <property type="match status" value="1"/>
</dbReference>
<dbReference type="SUPFAM" id="SSF57863">
    <property type="entry name" value="ArfGap/RecO-like zinc finger"/>
    <property type="match status" value="1"/>
</dbReference>
<sequence length="394" mass="44607">MDSSINFHCEPPPSNSGLKKRPAPIIRTRIKPSTVDLDDSVPLEGSHIARNVNAISNEQAASNNPSNNDCNVTFRPIQPVSSNRKNTLAHLAKENSNNGSNLLNPSDKTLFYLPSAVFDDDSVTNSNSYSSFEQVLLPKHEENNLSISNVHEQNSQSRSNCEINNRFLLGQMDKRSNSASNLLEQFSNTSLHDDDDDNDGDNDSILPDPTTVYIDRIQENPSNRVCADCNAEYPTIAIMSWLLVICKKCAAIHHRLTSKFLHLQSLISTTCDWDLIDLINDYGNRYSNSLLEYGCSKDSKPNNDSSEFERKQYIRKKYIEKCFLKPYDLNRDAYTQDQLNKMLYENVETADYKITLHLIMLGADTNYSEKNFAIADQAQRHQQIKQMKIILANG</sequence>
<dbReference type="InterPro" id="IPR037278">
    <property type="entry name" value="ARFGAP/RecO"/>
</dbReference>
<evidence type="ECO:0000259" key="3">
    <source>
        <dbReference type="PROSITE" id="PS50115"/>
    </source>
</evidence>
<keyword evidence="1" id="KW-0479">Metal-binding</keyword>
<feature type="compositionally biased region" description="Acidic residues" evidence="2">
    <location>
        <begin position="193"/>
        <end position="202"/>
    </location>
</feature>
<dbReference type="GO" id="GO:0005737">
    <property type="term" value="C:cytoplasm"/>
    <property type="evidence" value="ECO:0007669"/>
    <property type="project" value="TreeGrafter"/>
</dbReference>
<comment type="caution">
    <text evidence="4">The sequence shown here is derived from an EMBL/GenBank/DDBJ whole genome shotgun (WGS) entry which is preliminary data.</text>
</comment>
<dbReference type="InterPro" id="IPR038508">
    <property type="entry name" value="ArfGAP_dom_sf"/>
</dbReference>
<dbReference type="GO" id="GO:0005096">
    <property type="term" value="F:GTPase activator activity"/>
    <property type="evidence" value="ECO:0007669"/>
    <property type="project" value="InterPro"/>
</dbReference>
<protein>
    <recommendedName>
        <fullName evidence="3">Arf-GAP domain-containing protein</fullName>
    </recommendedName>
</protein>
<organism evidence="4 5">
    <name type="scientific">Rotaria magnacalcarata</name>
    <dbReference type="NCBI Taxonomy" id="392030"/>
    <lineage>
        <taxon>Eukaryota</taxon>
        <taxon>Metazoa</taxon>
        <taxon>Spiralia</taxon>
        <taxon>Gnathifera</taxon>
        <taxon>Rotifera</taxon>
        <taxon>Eurotatoria</taxon>
        <taxon>Bdelloidea</taxon>
        <taxon>Philodinida</taxon>
        <taxon>Philodinidae</taxon>
        <taxon>Rotaria</taxon>
    </lineage>
</organism>
<dbReference type="SMART" id="SM00105">
    <property type="entry name" value="ArfGap"/>
    <property type="match status" value="1"/>
</dbReference>
<dbReference type="InterPro" id="IPR001164">
    <property type="entry name" value="ArfGAP_dom"/>
</dbReference>
<evidence type="ECO:0000256" key="2">
    <source>
        <dbReference type="SAM" id="MobiDB-lite"/>
    </source>
</evidence>
<evidence type="ECO:0000256" key="1">
    <source>
        <dbReference type="PROSITE-ProRule" id="PRU00288"/>
    </source>
</evidence>
<dbReference type="GO" id="GO:0008270">
    <property type="term" value="F:zinc ion binding"/>
    <property type="evidence" value="ECO:0007669"/>
    <property type="project" value="UniProtKB-KW"/>
</dbReference>
<dbReference type="Proteomes" id="UP000681720">
    <property type="component" value="Unassembled WGS sequence"/>
</dbReference>
<keyword evidence="1" id="KW-0862">Zinc</keyword>
<dbReference type="EMBL" id="CAJOBJ010003026">
    <property type="protein sequence ID" value="CAF3950288.1"/>
    <property type="molecule type" value="Genomic_DNA"/>
</dbReference>
<feature type="region of interest" description="Disordered" evidence="2">
    <location>
        <begin position="1"/>
        <end position="21"/>
    </location>
</feature>
<gene>
    <name evidence="4" type="ORF">GIL414_LOCUS9057</name>
</gene>
<feature type="non-terminal residue" evidence="4">
    <location>
        <position position="1"/>
    </location>
</feature>
<feature type="domain" description="Arf-GAP" evidence="3">
    <location>
        <begin position="211"/>
        <end position="331"/>
    </location>
</feature>
<name>A0A8S2MC43_9BILA</name>
<dbReference type="PANTHER" id="PTHR45899">
    <property type="entry name" value="RHO GTPASE ACTIVATING PROTEIN AT 15B, ISOFORM C"/>
    <property type="match status" value="1"/>
</dbReference>
<dbReference type="Pfam" id="PF01412">
    <property type="entry name" value="ArfGap"/>
    <property type="match status" value="1"/>
</dbReference>
<proteinExistence type="predicted"/>
<dbReference type="InterPro" id="IPR052227">
    <property type="entry name" value="Arf-Rho-GAP_ANK-PH_domain"/>
</dbReference>
<evidence type="ECO:0000313" key="5">
    <source>
        <dbReference type="Proteomes" id="UP000681720"/>
    </source>
</evidence>
<evidence type="ECO:0000313" key="4">
    <source>
        <dbReference type="EMBL" id="CAF3950288.1"/>
    </source>
</evidence>
<dbReference type="AlphaFoldDB" id="A0A8S2MC43"/>
<dbReference type="GO" id="GO:0005547">
    <property type="term" value="F:phosphatidylinositol-3,4,5-trisphosphate binding"/>
    <property type="evidence" value="ECO:0007669"/>
    <property type="project" value="TreeGrafter"/>
</dbReference>
<keyword evidence="1" id="KW-0863">Zinc-finger</keyword>